<dbReference type="GO" id="GO:0005739">
    <property type="term" value="C:mitochondrion"/>
    <property type="evidence" value="ECO:0007669"/>
    <property type="project" value="TreeGrafter"/>
</dbReference>
<sequence length="3507" mass="387659">MRVRERKDKYNVDEIAGAGHSKMQLISVATESLALLDGAPSGNSSSNDAAFKFLTRVVNDSIKPPGKSSESTLSALSEAELRKMEQPLMGLLCLLGVGAFAPYGMVPGLQLTAPSGRKLALDAKTWLKAWGFDGGKWSRSVWVRLGHRLSLAKLAAPLCICIIVAMLPDDLALQAFELCLVHRVKLSGWASIGIPTVGVEIEEAIMATKTSKWLKDCCKVLDELTELLNRQFEPEDSSVYLERWISLQPSDCSSWTTLCSTERQLYTELDSVHPGACPWSMRLDRLCSFLCQFRRLRDDIGLRSSLLADLKKAKDIVSFDNKLEKWSKDYHPMSLDEVLGVPLSKTHPSNQKKNQKKSSDSGSATSGESSGKESKSVCQYFSKTGKCKYGNKCRYLHAIRSETSEAKAAANKAESGVARTSAVQEPKSPVQSKICREFQRAGKCSYGASCKFSHDEPVLRRSERLKQLEAKKEGSSVATVSATFSSTSVQQELPLVCASVNVSEGFILTRSSESEGYTDRITARVCQDSGSQVNLVLDSFVTRNGLPRADEEKPFSLRGITGDSLKVESVSTLRISLGHRYADVKFGIVHALPHGADILLNHECSKTLQVPLADPSPNRSWESIDDVIKKHASFEWQNLESAPGFSLRLRELQPDEPKECPNQRFCFDVSISPLEGTGVSDSDEHRDNQWPSKVADFGIKLYNRLSPEEQASYDKAVKKFVDSGYWIPTPHETVAEDRSAPRVESFPVKQVDDDGPSKVTSFKVRPVIQAVGVNKIIKAGGARKASYSGEPVADILMGLRTSFSQAGHGDLGLLTLDVGKAFYRFRLSARDGEGSDPVSNMGYIYIKVVNQWYRCNRLAFGLLHGPATLQSGLNVMLRLLHKLDEGLSSLPIHSFYDDILVPIPLHQVGRFLSSIVPLAERIGLVLPPDQIALLSDTAHQVCEIPCAYDWSLRLGYLMKVHQNNLLIRCLIKKRDFVQSFQLCAGETTRRDVSRLTGSAQAGNVLRTHPLRGLTSSALSKLVARVSPNTGWDTPLDLEEGSVHYKHLKHIVDILKGDLLHDDCVHQSVNCVADKIELYCDASQFNYGYHISIGGVPIGSVAKLWPKSAGSWHSNRRELYCLYQGVVHVDDVLRSCAKANRFKSVLCHSDNVGVVGWLRSGCPGCKGVERPAIRRLVHTIKDIVKSWSDDRGINTSFHFVKGSTNSLADELSRLSHTSGIAEALEDGDAEEPAVLVSSISSSDQADAQEVSIDLSDSFIRDVKQQTDRFRHSSESHDEEVWVGESLVSVLLKGVPERLGERLSIQDDEEGVLLSVHLKSLGPRLYIPPDSDDSDLRSQLLRRAHDTAIGHVSIAGMAAALRPIVWWPSIAGDISKFVRNCIGCAREKARHIAPCGYSEVVRSRRWHTIYMDYCGPISDWTYVCPSSHTRITNASILIIIDTMTGWVELCPCADQSAHTASRLLLERWICRYGLPYELRSDRDQAFLSSIQSNICRLLNIEQVFSGGMSPASQGVVESAVRTLKRHLERSFTTDLTLVPWLQRSLNAARKSHAGALPVSAEVLLYGESTKGGLESLLQASTESYPIFDSVKLSDEVRETVAVYCRAWAEDLAVQRAKRVDRLNSDGQLELLKNLSPGDSVFRVTKNGLGRTKATGPFILEEVSGNMVKLSGFSHRIPLHQVRICSITQSGELGCSPDPPDPHGLLAGSRRDLAVGSLILFITPEWEVNDDGYDSELIGKKREKKKAKAAAQKAAHDNEGGKKMSAAAKLAAARLEAARQAEEERKRLEEEAQRKAEEEERLAAERARKEQEEKERKAAEKKARRERLRAEGKLLSKKEKEQRAKADAYRQMLLESGQLPAAAASEEGSTGKPKKQSDLYGKKKSHKHKKQPSHVDAEESVASTPDDDWEKEDSAEESADADKESGSGDESVDDWELLDEDSDDEKIEAYPTHIKNKPQKKQEEVDVKGKYAAADPLAVFDSSDSEFRSPICCIMGHVDTGKTKLLDKIRRTTVQEGEAGGITQQIGATFFPEASLHDAVHKVNLTSRGANVDLKLPGLLIIDTPGHESFNNLRVRGSSLCDIAILVIDIMHGLEPQTIESLELLRNRKCPFIIALNKIDRTLYLSGWAKADLSTMSWSRVLEVTSSRCSADPVSGQGSLVAVFSFSGMFMLYQWRSSANRPSRDSLKAQKDYVKHEFDDRLKRIQLQLAERGLNTAVYWENHDVRRDLTQTLMAKKITKQPDLFQCTVLEVKNIEGLGTTIDVILVNGQIKDTDQIWLPAHATAPAKEIRVKSEYVHHKVINGSMGVKICAPGLEEAVAGTQLIVMRPGDDPEEVKRRAMADYKAVVNEFKRAPEGVYVKASTLGSLEALLDFLKTSDIPVNQVGIGEVHLMDVRKASIMLEKKKEYAVILAFDVKVSPEARDEAEKLGVKIMTAEIIYHLFDQFTAYMQQIKEEKRQQVQEDAVFPVVLNIIPQYVFNKKDPIVVGVDVSEGTLRLNTPLCVPDKEFLEIGRVASIEKDHRPVEKAIKGDSVAIKIQPTSAQAHVTYGRHFDSANALMSRISRRTIDCLKENFREDMRKEDWQLIMRMKPIFGIHWVEEMAIQKRRKKNANNTRGGIVKAKRHTRDIDQIHDDLKAPEKFSNMPVDEDLPGRGQHYCVSCAKYFITDIALVAHFKTAKHRRRLKQALDDPHTQESAEAAVVRLQEVLFSADSQDSGGWSNHTDKRLESKLKRRSPPRPTNTERSITYGGGEGGVRGRGWMAGERVETRAMPLPLDEMVIASSSSSAAGGRHRSRSSCGSANPGPPGYSLIEELGRGGCATVYRGVCRASAASVALKRVDKTVAGLHLNPVSERQAAKVQADFDSAYREIAVLRALERGRSNGGPSRVCGLIEVLERKRALWMVLELCPGVPIGRAFTTLQGEFIGGKRIYCVRPTPLFHRVIADRGDFGRVFVQDVVRQILGERGGRTLPVERMGDFWIPFQRVCWSWRTAVISTETSSPIMSCSDAASSHPTVKLIDLGSAVRPGREKALFEAAATLEYMPPEALNATKGASADGWKVDTWALGAMILEWATMAPLWLSYPCRAYLEPGDGHGRRSSTRHREGGFVAYPQGGLFAVSGKDPCKIAQRQREVSDLPLLLDDAKPHGIPLSRWRHALSFLASLLALHPDDRLSARTAAVHPFLLETPEPCQFVPLSCLELVGLAASGQYACAAARPLNGRTYTSSPCPPCLLSAPSDLFEGSSRPGECIARRGPRDFHQHNADDLGPLLTITGCSSKTLEGGNSRAYRSRTLMEQVQRLQGAPYDCRQSVENWSSTAGLRPTGLEGYGKDDDDILADDDDDEWLDDDEDDDEEDDIATSDGQGDRELECGLTARELLDLLSRDITPDDYDTLLKLDQRVPPKTAKPESISNLRVLTRAEVKALASPGDDAAGAACEKCGVCLCSILEEDVQQHQYGSSSSSSSFVEVEADIVQLPRCGHIFHGKCAREWLGKFGRTCPIDRVEVDEDTS</sequence>
<feature type="compositionally biased region" description="Basic residues" evidence="12">
    <location>
        <begin position="1879"/>
        <end position="1889"/>
    </location>
</feature>
<dbReference type="InterPro" id="IPR009000">
    <property type="entry name" value="Transl_B-barrel_sf"/>
</dbReference>
<feature type="compositionally biased region" description="Acidic residues" evidence="12">
    <location>
        <begin position="1902"/>
        <end position="1916"/>
    </location>
</feature>
<evidence type="ECO:0000259" key="16">
    <source>
        <dbReference type="PROSITE" id="PS50103"/>
    </source>
</evidence>
<dbReference type="Gene3D" id="3.30.40.10">
    <property type="entry name" value="Zinc/RING finger domain, C3HC4 (zinc finger)"/>
    <property type="match status" value="1"/>
</dbReference>
<feature type="compositionally biased region" description="Gly residues" evidence="12">
    <location>
        <begin position="2746"/>
        <end position="2755"/>
    </location>
</feature>
<dbReference type="InterPro" id="IPR000719">
    <property type="entry name" value="Prot_kinase_dom"/>
</dbReference>
<organism evidence="19 20">
    <name type="scientific">Perkinsus olseni</name>
    <name type="common">Perkinsus atlanticus</name>
    <dbReference type="NCBI Taxonomy" id="32597"/>
    <lineage>
        <taxon>Eukaryota</taxon>
        <taxon>Sar</taxon>
        <taxon>Alveolata</taxon>
        <taxon>Perkinsozoa</taxon>
        <taxon>Perkinsea</taxon>
        <taxon>Perkinsida</taxon>
        <taxon>Perkinsidae</taxon>
        <taxon>Perkinsus</taxon>
    </lineage>
</organism>
<gene>
    <name evidence="19" type="ORF">FOZ60_012801</name>
</gene>
<evidence type="ECO:0000256" key="11">
    <source>
        <dbReference type="PROSITE-ProRule" id="PRU00723"/>
    </source>
</evidence>
<proteinExistence type="inferred from homology"/>
<evidence type="ECO:0000256" key="10">
    <source>
        <dbReference type="ARBA" id="ARBA00032478"/>
    </source>
</evidence>
<dbReference type="GO" id="GO:0005525">
    <property type="term" value="F:GTP binding"/>
    <property type="evidence" value="ECO:0007669"/>
    <property type="project" value="UniProtKB-KW"/>
</dbReference>
<keyword evidence="3" id="KW-0396">Initiation factor</keyword>
<feature type="domain" description="C3H1-type" evidence="16">
    <location>
        <begin position="372"/>
        <end position="400"/>
    </location>
</feature>
<keyword evidence="9" id="KW-0342">GTP-binding</keyword>
<protein>
    <recommendedName>
        <fullName evidence="2">Eukaryotic translation initiation factor 5B</fullName>
    </recommendedName>
    <alternativeName>
        <fullName evidence="10">Translation initiation factor IF-2</fullName>
    </alternativeName>
</protein>
<comment type="similarity">
    <text evidence="1">Belongs to the TRAFAC class translation factor GTPase superfamily. Classic translation factor GTPase family. IF-2 subfamily.</text>
</comment>
<evidence type="ECO:0000313" key="19">
    <source>
        <dbReference type="EMBL" id="KAF4692688.1"/>
    </source>
</evidence>
<dbReference type="SUPFAM" id="SSF52156">
    <property type="entry name" value="Initiation factor IF2/eIF5b, domain 3"/>
    <property type="match status" value="1"/>
</dbReference>
<evidence type="ECO:0000256" key="2">
    <source>
        <dbReference type="ARBA" id="ARBA00013824"/>
    </source>
</evidence>
<dbReference type="GO" id="GO:0015074">
    <property type="term" value="P:DNA integration"/>
    <property type="evidence" value="ECO:0007669"/>
    <property type="project" value="InterPro"/>
</dbReference>
<dbReference type="SUPFAM" id="SSF90229">
    <property type="entry name" value="CCCH zinc finger"/>
    <property type="match status" value="2"/>
</dbReference>
<dbReference type="SMART" id="SM00220">
    <property type="entry name" value="S_TKc"/>
    <property type="match status" value="1"/>
</dbReference>
<dbReference type="InterPro" id="IPR015760">
    <property type="entry name" value="TIF_IF2"/>
</dbReference>
<keyword evidence="13" id="KW-1133">Transmembrane helix</keyword>
<dbReference type="InterPro" id="IPR001584">
    <property type="entry name" value="Integrase_cat-core"/>
</dbReference>
<evidence type="ECO:0000256" key="9">
    <source>
        <dbReference type="ARBA" id="ARBA00023134"/>
    </source>
</evidence>
<keyword evidence="13" id="KW-0812">Transmembrane</keyword>
<name>A0A7J6P977_PEROL</name>
<feature type="domain" description="RING-type" evidence="15">
    <location>
        <begin position="3436"/>
        <end position="3499"/>
    </location>
</feature>
<dbReference type="SMART" id="SM00356">
    <property type="entry name" value="ZnF_C3H1"/>
    <property type="match status" value="2"/>
</dbReference>
<dbReference type="InterPro" id="IPR036397">
    <property type="entry name" value="RNaseH_sf"/>
</dbReference>
<dbReference type="PRINTS" id="PR00315">
    <property type="entry name" value="ELONGATNFCT"/>
</dbReference>
<dbReference type="CDD" id="cd16266">
    <property type="entry name" value="IF2_aeIF5B_IV"/>
    <property type="match status" value="1"/>
</dbReference>
<feature type="zinc finger region" description="C3H1-type" evidence="11">
    <location>
        <begin position="372"/>
        <end position="400"/>
    </location>
</feature>
<dbReference type="FunFam" id="2.40.30.10:FF:000026">
    <property type="entry name" value="Eukaryotic translation initiation factor 5B"/>
    <property type="match status" value="1"/>
</dbReference>
<dbReference type="Pfam" id="PF17921">
    <property type="entry name" value="Integrase_H2C2"/>
    <property type="match status" value="1"/>
</dbReference>
<accession>A0A7J6P977</accession>
<evidence type="ECO:0000256" key="13">
    <source>
        <dbReference type="SAM" id="Phobius"/>
    </source>
</evidence>
<dbReference type="PANTHER" id="PTHR43381:SF4">
    <property type="entry name" value="EUKARYOTIC TRANSLATION INITIATION FACTOR 5B"/>
    <property type="match status" value="1"/>
</dbReference>
<feature type="region of interest" description="Disordered" evidence="12">
    <location>
        <begin position="342"/>
        <end position="372"/>
    </location>
</feature>
<feature type="zinc finger region" description="C3H1-type" evidence="11">
    <location>
        <begin position="429"/>
        <end position="457"/>
    </location>
</feature>
<dbReference type="InterPro" id="IPR000795">
    <property type="entry name" value="T_Tr_GTP-bd_dom"/>
</dbReference>
<dbReference type="Proteomes" id="UP000541610">
    <property type="component" value="Unassembled WGS sequence"/>
</dbReference>
<evidence type="ECO:0000259" key="17">
    <source>
        <dbReference type="PROSITE" id="PS50994"/>
    </source>
</evidence>
<feature type="region of interest" description="Disordered" evidence="12">
    <location>
        <begin position="1745"/>
        <end position="1932"/>
    </location>
</feature>
<evidence type="ECO:0000256" key="1">
    <source>
        <dbReference type="ARBA" id="ARBA00007733"/>
    </source>
</evidence>
<dbReference type="GO" id="GO:0008270">
    <property type="term" value="F:zinc ion binding"/>
    <property type="evidence" value="ECO:0007669"/>
    <property type="project" value="UniProtKB-KW"/>
</dbReference>
<dbReference type="Pfam" id="PF12171">
    <property type="entry name" value="zf-C2H2_jaz"/>
    <property type="match status" value="1"/>
</dbReference>
<dbReference type="Pfam" id="PF00642">
    <property type="entry name" value="zf-CCCH"/>
    <property type="match status" value="2"/>
</dbReference>
<dbReference type="SMART" id="SM00184">
    <property type="entry name" value="RING"/>
    <property type="match status" value="1"/>
</dbReference>
<dbReference type="CDD" id="cd03703">
    <property type="entry name" value="aeIF5B_II"/>
    <property type="match status" value="1"/>
</dbReference>
<dbReference type="SUPFAM" id="SSF50447">
    <property type="entry name" value="Translation proteins"/>
    <property type="match status" value="1"/>
</dbReference>
<dbReference type="InterPro" id="IPR029459">
    <property type="entry name" value="EFTU-type"/>
</dbReference>
<dbReference type="Pfam" id="PF00069">
    <property type="entry name" value="Pkinase"/>
    <property type="match status" value="1"/>
</dbReference>
<dbReference type="FunFam" id="3.40.50.10050:FF:000002">
    <property type="entry name" value="Eukaryotic translation initiation factor 5B"/>
    <property type="match status" value="1"/>
</dbReference>
<dbReference type="SUPFAM" id="SSF52540">
    <property type="entry name" value="P-loop containing nucleoside triphosphate hydrolases"/>
    <property type="match status" value="1"/>
</dbReference>
<reference evidence="19 20" key="1">
    <citation type="submission" date="2020-04" db="EMBL/GenBank/DDBJ databases">
        <title>Perkinsus olseni comparative genomics.</title>
        <authorList>
            <person name="Bogema D.R."/>
        </authorList>
    </citation>
    <scope>NUCLEOTIDE SEQUENCE [LARGE SCALE GENOMIC DNA]</scope>
    <source>
        <strain evidence="19">00978-12</strain>
    </source>
</reference>
<dbReference type="Gene3D" id="2.40.30.10">
    <property type="entry name" value="Translation factors"/>
    <property type="match status" value="2"/>
</dbReference>
<dbReference type="Gene3D" id="3.40.50.10050">
    <property type="entry name" value="Translation initiation factor IF- 2, domain 3"/>
    <property type="match status" value="1"/>
</dbReference>
<keyword evidence="4 11" id="KW-0479">Metal-binding</keyword>
<dbReference type="NCBIfam" id="TIGR00231">
    <property type="entry name" value="small_GTP"/>
    <property type="match status" value="1"/>
</dbReference>
<feature type="compositionally biased region" description="Basic and acidic residues" evidence="12">
    <location>
        <begin position="1773"/>
        <end position="1845"/>
    </location>
</feature>
<dbReference type="Pfam" id="PF00009">
    <property type="entry name" value="GTP_EFTU"/>
    <property type="match status" value="1"/>
</dbReference>
<dbReference type="PROSITE" id="PS50103">
    <property type="entry name" value="ZF_C3H1"/>
    <property type="match status" value="2"/>
</dbReference>
<dbReference type="FunFam" id="3.40.50.300:FF:005032">
    <property type="entry name" value="Predicted protein"/>
    <property type="match status" value="1"/>
</dbReference>
<dbReference type="GO" id="GO:0005524">
    <property type="term" value="F:ATP binding"/>
    <property type="evidence" value="ECO:0007669"/>
    <property type="project" value="InterPro"/>
</dbReference>
<dbReference type="PANTHER" id="PTHR43381">
    <property type="entry name" value="TRANSLATION INITIATION FACTOR IF-2-RELATED"/>
    <property type="match status" value="1"/>
</dbReference>
<dbReference type="GO" id="GO:0004672">
    <property type="term" value="F:protein kinase activity"/>
    <property type="evidence" value="ECO:0007669"/>
    <property type="project" value="InterPro"/>
</dbReference>
<dbReference type="SUPFAM" id="SSF53098">
    <property type="entry name" value="Ribonuclease H-like"/>
    <property type="match status" value="1"/>
</dbReference>
<keyword evidence="5" id="KW-0547">Nucleotide-binding</keyword>
<dbReference type="InterPro" id="IPR001841">
    <property type="entry name" value="Znf_RING"/>
</dbReference>
<evidence type="ECO:0000256" key="4">
    <source>
        <dbReference type="ARBA" id="ARBA00022723"/>
    </source>
</evidence>
<dbReference type="PROSITE" id="PS00028">
    <property type="entry name" value="ZINC_FINGER_C2H2_1"/>
    <property type="match status" value="1"/>
</dbReference>
<dbReference type="CDD" id="cd00303">
    <property type="entry name" value="retropepsin_like"/>
    <property type="match status" value="1"/>
</dbReference>
<dbReference type="GO" id="GO:0003743">
    <property type="term" value="F:translation initiation factor activity"/>
    <property type="evidence" value="ECO:0007669"/>
    <property type="project" value="UniProtKB-KW"/>
</dbReference>
<dbReference type="InterPro" id="IPR000571">
    <property type="entry name" value="Znf_CCCH"/>
</dbReference>
<dbReference type="SUPFAM" id="SSF56672">
    <property type="entry name" value="DNA/RNA polymerases"/>
    <property type="match status" value="1"/>
</dbReference>
<keyword evidence="8" id="KW-0648">Protein biosynthesis</keyword>
<dbReference type="InterPro" id="IPR023115">
    <property type="entry name" value="TIF_IF2_dom3"/>
</dbReference>
<dbReference type="InterPro" id="IPR036925">
    <property type="entry name" value="TIF_IF2_dom3_sf"/>
</dbReference>
<feature type="compositionally biased region" description="Polar residues" evidence="12">
    <location>
        <begin position="2710"/>
        <end position="2719"/>
    </location>
</feature>
<dbReference type="InterPro" id="IPR003604">
    <property type="entry name" value="Matrin/U1-like-C_Znf_C2H2"/>
</dbReference>
<feature type="compositionally biased region" description="Low complexity" evidence="12">
    <location>
        <begin position="360"/>
        <end position="369"/>
    </location>
</feature>
<dbReference type="Gene3D" id="1.10.340.70">
    <property type="match status" value="1"/>
</dbReference>
<dbReference type="Gene3D" id="3.30.420.10">
    <property type="entry name" value="Ribonuclease H-like superfamily/Ribonuclease H"/>
    <property type="match status" value="1"/>
</dbReference>
<dbReference type="GO" id="GO:0003924">
    <property type="term" value="F:GTPase activity"/>
    <property type="evidence" value="ECO:0007669"/>
    <property type="project" value="InterPro"/>
</dbReference>
<dbReference type="InterPro" id="IPR011009">
    <property type="entry name" value="Kinase-like_dom_sf"/>
</dbReference>
<keyword evidence="7 11" id="KW-0862">Zinc</keyword>
<evidence type="ECO:0000256" key="5">
    <source>
        <dbReference type="ARBA" id="ARBA00022741"/>
    </source>
</evidence>
<dbReference type="PROSITE" id="PS51722">
    <property type="entry name" value="G_TR_2"/>
    <property type="match status" value="1"/>
</dbReference>
<comment type="caution">
    <text evidence="19">The sequence shown here is derived from an EMBL/GenBank/DDBJ whole genome shotgun (WGS) entry which is preliminary data.</text>
</comment>
<dbReference type="InterPro" id="IPR041588">
    <property type="entry name" value="Integrase_H2C2"/>
</dbReference>
<dbReference type="Gene3D" id="4.10.1000.10">
    <property type="entry name" value="Zinc finger, CCCH-type"/>
    <property type="match status" value="1"/>
</dbReference>
<evidence type="ECO:0000256" key="8">
    <source>
        <dbReference type="ARBA" id="ARBA00022917"/>
    </source>
</evidence>
<evidence type="ECO:0000259" key="15">
    <source>
        <dbReference type="PROSITE" id="PS50089"/>
    </source>
</evidence>
<evidence type="ECO:0000259" key="14">
    <source>
        <dbReference type="PROSITE" id="PS50011"/>
    </source>
</evidence>
<evidence type="ECO:0000256" key="7">
    <source>
        <dbReference type="ARBA" id="ARBA00022833"/>
    </source>
</evidence>
<dbReference type="Gene3D" id="1.10.510.10">
    <property type="entry name" value="Transferase(Phosphotransferase) domain 1"/>
    <property type="match status" value="2"/>
</dbReference>
<evidence type="ECO:0000313" key="20">
    <source>
        <dbReference type="Proteomes" id="UP000541610"/>
    </source>
</evidence>
<dbReference type="SUPFAM" id="SSF57667">
    <property type="entry name" value="beta-beta-alpha zinc fingers"/>
    <property type="match status" value="1"/>
</dbReference>
<dbReference type="InterPro" id="IPR022755">
    <property type="entry name" value="Znf_C2H2_jaz"/>
</dbReference>
<dbReference type="InterPro" id="IPR013087">
    <property type="entry name" value="Znf_C2H2_type"/>
</dbReference>
<dbReference type="Gene3D" id="3.30.160.60">
    <property type="entry name" value="Classic Zinc Finger"/>
    <property type="match status" value="1"/>
</dbReference>
<dbReference type="SUPFAM" id="SSF56112">
    <property type="entry name" value="Protein kinase-like (PK-like)"/>
    <property type="match status" value="1"/>
</dbReference>
<feature type="region of interest" description="Disordered" evidence="12">
    <location>
        <begin position="2710"/>
        <end position="2756"/>
    </location>
</feature>
<evidence type="ECO:0000259" key="18">
    <source>
        <dbReference type="PROSITE" id="PS51722"/>
    </source>
</evidence>
<dbReference type="PROSITE" id="PS50011">
    <property type="entry name" value="PROTEIN_KINASE_DOM"/>
    <property type="match status" value="1"/>
</dbReference>
<dbReference type="InterPro" id="IPR012337">
    <property type="entry name" value="RNaseH-like_sf"/>
</dbReference>
<dbReference type="OrthoDB" id="8035898at2759"/>
<dbReference type="Gene3D" id="3.40.50.300">
    <property type="entry name" value="P-loop containing nucleotide triphosphate hydrolases"/>
    <property type="match status" value="1"/>
</dbReference>
<dbReference type="InterPro" id="IPR036236">
    <property type="entry name" value="Znf_C2H2_sf"/>
</dbReference>
<dbReference type="Gene3D" id="6.10.250.3220">
    <property type="match status" value="1"/>
</dbReference>
<evidence type="ECO:0000256" key="3">
    <source>
        <dbReference type="ARBA" id="ARBA00022540"/>
    </source>
</evidence>
<dbReference type="InterPro" id="IPR027417">
    <property type="entry name" value="P-loop_NTPase"/>
</dbReference>
<dbReference type="GO" id="GO:0003676">
    <property type="term" value="F:nucleic acid binding"/>
    <property type="evidence" value="ECO:0007669"/>
    <property type="project" value="InterPro"/>
</dbReference>
<dbReference type="InterPro" id="IPR013083">
    <property type="entry name" value="Znf_RING/FYVE/PHD"/>
</dbReference>
<feature type="domain" description="Protein kinase" evidence="14">
    <location>
        <begin position="2806"/>
        <end position="3181"/>
    </location>
</feature>
<feature type="domain" description="Tr-type G" evidence="18">
    <location>
        <begin position="1984"/>
        <end position="2200"/>
    </location>
</feature>
<feature type="region of interest" description="Disordered" evidence="12">
    <location>
        <begin position="3315"/>
        <end position="3363"/>
    </location>
</feature>
<feature type="compositionally biased region" description="Acidic residues" evidence="12">
    <location>
        <begin position="3328"/>
        <end position="3355"/>
    </location>
</feature>
<dbReference type="SMART" id="SM00451">
    <property type="entry name" value="ZnF_U1"/>
    <property type="match status" value="1"/>
</dbReference>
<feature type="transmembrane region" description="Helical" evidence="13">
    <location>
        <begin position="88"/>
        <end position="106"/>
    </location>
</feature>
<dbReference type="PROSITE" id="PS50994">
    <property type="entry name" value="INTEGRASE"/>
    <property type="match status" value="1"/>
</dbReference>
<dbReference type="CDD" id="cd01887">
    <property type="entry name" value="IF2_eIF5B"/>
    <property type="match status" value="1"/>
</dbReference>
<dbReference type="InterPro" id="IPR005225">
    <property type="entry name" value="Small_GTP-bd"/>
</dbReference>
<dbReference type="Pfam" id="PF11987">
    <property type="entry name" value="IF-2"/>
    <property type="match status" value="1"/>
</dbReference>
<keyword evidence="13" id="KW-0472">Membrane</keyword>
<keyword evidence="6 11" id="KW-0863">Zinc-finger</keyword>
<dbReference type="InterPro" id="IPR036855">
    <property type="entry name" value="Znf_CCCH_sf"/>
</dbReference>
<evidence type="ECO:0000256" key="12">
    <source>
        <dbReference type="SAM" id="MobiDB-lite"/>
    </source>
</evidence>
<dbReference type="SUPFAM" id="SSF57850">
    <property type="entry name" value="RING/U-box"/>
    <property type="match status" value="1"/>
</dbReference>
<feature type="domain" description="C3H1-type" evidence="16">
    <location>
        <begin position="429"/>
        <end position="457"/>
    </location>
</feature>
<feature type="domain" description="Integrase catalytic" evidence="17">
    <location>
        <begin position="1410"/>
        <end position="1525"/>
    </location>
</feature>
<dbReference type="Pfam" id="PF14578">
    <property type="entry name" value="GTP_EFTU_D4"/>
    <property type="match status" value="1"/>
</dbReference>
<feature type="compositionally biased region" description="Low complexity" evidence="12">
    <location>
        <begin position="1763"/>
        <end position="1772"/>
    </location>
</feature>
<evidence type="ECO:0000256" key="6">
    <source>
        <dbReference type="ARBA" id="ARBA00022771"/>
    </source>
</evidence>
<dbReference type="PROSITE" id="PS50089">
    <property type="entry name" value="ZF_RING_2"/>
    <property type="match status" value="1"/>
</dbReference>
<feature type="region of interest" description="Disordered" evidence="12">
    <location>
        <begin position="2781"/>
        <end position="2801"/>
    </location>
</feature>
<dbReference type="InterPro" id="IPR043502">
    <property type="entry name" value="DNA/RNA_pol_sf"/>
</dbReference>
<dbReference type="EMBL" id="JABANP010000056">
    <property type="protein sequence ID" value="KAF4692688.1"/>
    <property type="molecule type" value="Genomic_DNA"/>
</dbReference>